<dbReference type="PANTHER" id="PTHR21137:SF35">
    <property type="entry name" value="ODORANT RECEPTOR 19A-RELATED"/>
    <property type="match status" value="1"/>
</dbReference>
<keyword evidence="7 10" id="KW-0472">Membrane</keyword>
<keyword evidence="6 10" id="KW-1133">Transmembrane helix</keyword>
<dbReference type="GO" id="GO:0005549">
    <property type="term" value="F:odorant binding"/>
    <property type="evidence" value="ECO:0007669"/>
    <property type="project" value="InterPro"/>
</dbReference>
<dbReference type="PANTHER" id="PTHR21137">
    <property type="entry name" value="ODORANT RECEPTOR"/>
    <property type="match status" value="1"/>
</dbReference>
<evidence type="ECO:0000256" key="8">
    <source>
        <dbReference type="ARBA" id="ARBA00023170"/>
    </source>
</evidence>
<comment type="caution">
    <text evidence="10">Lacks conserved residue(s) required for the propagation of feature annotation.</text>
</comment>
<keyword evidence="9 10" id="KW-0807">Transducer</keyword>
<evidence type="ECO:0000256" key="3">
    <source>
        <dbReference type="ARBA" id="ARBA00022606"/>
    </source>
</evidence>
<comment type="caution">
    <text evidence="11">The sequence shown here is derived from an EMBL/GenBank/DDBJ whole genome shotgun (WGS) entry which is preliminary data.</text>
</comment>
<protein>
    <recommendedName>
        <fullName evidence="10">Odorant receptor</fullName>
    </recommendedName>
</protein>
<feature type="transmembrane region" description="Helical" evidence="10">
    <location>
        <begin position="137"/>
        <end position="156"/>
    </location>
</feature>
<keyword evidence="2" id="KW-1003">Cell membrane</keyword>
<dbReference type="GO" id="GO:0004984">
    <property type="term" value="F:olfactory receptor activity"/>
    <property type="evidence" value="ECO:0007669"/>
    <property type="project" value="InterPro"/>
</dbReference>
<feature type="transmembrane region" description="Helical" evidence="10">
    <location>
        <begin position="176"/>
        <end position="206"/>
    </location>
</feature>
<comment type="subcellular location">
    <subcellularLocation>
        <location evidence="1 10">Cell membrane</location>
        <topology evidence="1 10">Multi-pass membrane protein</topology>
    </subcellularLocation>
</comment>
<keyword evidence="8 10" id="KW-0675">Receptor</keyword>
<evidence type="ECO:0000256" key="6">
    <source>
        <dbReference type="ARBA" id="ARBA00022989"/>
    </source>
</evidence>
<sequence length="378" mass="42794">MRHGKKVERFSVQSRRSPDCGMDVEKILNSNRFLLRPTGFWPSDNEKNPTLCRVKAYFAMFFITFGTVCAFCLQVSLASDPMSFAESSVTFAGWVLTLLKCIMVYGKRDTVLFLMVKIEKGKLSDYWLQNRSMATNILKIFYIMLIIAYSITPLVTPGKSLPFDGNYPPIVYEEPWYELVYVIELIFGSSAMFHVMTCDLLLILFICQLCNDLYNTTILMQQYGQHKCKLTDVIKQHIMTLNYGRTFCDAASVLFFGQNCICSAVICVACYVSLTTKNTIVLVKMIGVQLTMLSVLFLNCYGGERICSEGLKLHLTIEENSWRSEDAKAGKDICFVIQRAQAPIQVSVGSFGVMNLKFFSDSVYTALSYAVMLQTVTE</sequence>
<keyword evidence="3 10" id="KW-0716">Sensory transduction</keyword>
<comment type="similarity">
    <text evidence="10">Belongs to the insect chemoreceptor superfamily. Heteromeric odorant receptor channel (TC 1.A.69) family.</text>
</comment>
<dbReference type="GO" id="GO:0007165">
    <property type="term" value="P:signal transduction"/>
    <property type="evidence" value="ECO:0007669"/>
    <property type="project" value="UniProtKB-KW"/>
</dbReference>
<dbReference type="InterPro" id="IPR004117">
    <property type="entry name" value="7tm6_olfct_rcpt"/>
</dbReference>
<evidence type="ECO:0000256" key="4">
    <source>
        <dbReference type="ARBA" id="ARBA00022692"/>
    </source>
</evidence>
<evidence type="ECO:0000313" key="12">
    <source>
        <dbReference type="Proteomes" id="UP001258017"/>
    </source>
</evidence>
<evidence type="ECO:0000256" key="9">
    <source>
        <dbReference type="ARBA" id="ARBA00023224"/>
    </source>
</evidence>
<evidence type="ECO:0000256" key="1">
    <source>
        <dbReference type="ARBA" id="ARBA00004651"/>
    </source>
</evidence>
<dbReference type="Pfam" id="PF02949">
    <property type="entry name" value="7tm_6"/>
    <property type="match status" value="1"/>
</dbReference>
<gene>
    <name evidence="11" type="ORF">KPH14_002991</name>
</gene>
<keyword evidence="12" id="KW-1185">Reference proteome</keyword>
<evidence type="ECO:0000256" key="2">
    <source>
        <dbReference type="ARBA" id="ARBA00022475"/>
    </source>
</evidence>
<organism evidence="11 12">
    <name type="scientific">Odynerus spinipes</name>
    <dbReference type="NCBI Taxonomy" id="1348599"/>
    <lineage>
        <taxon>Eukaryota</taxon>
        <taxon>Metazoa</taxon>
        <taxon>Ecdysozoa</taxon>
        <taxon>Arthropoda</taxon>
        <taxon>Hexapoda</taxon>
        <taxon>Insecta</taxon>
        <taxon>Pterygota</taxon>
        <taxon>Neoptera</taxon>
        <taxon>Endopterygota</taxon>
        <taxon>Hymenoptera</taxon>
        <taxon>Apocrita</taxon>
        <taxon>Aculeata</taxon>
        <taxon>Vespoidea</taxon>
        <taxon>Vespidae</taxon>
        <taxon>Eumeninae</taxon>
        <taxon>Odynerus</taxon>
    </lineage>
</organism>
<dbReference type="AlphaFoldDB" id="A0AAD9VUH2"/>
<feature type="transmembrane region" description="Helical" evidence="10">
    <location>
        <begin position="253"/>
        <end position="274"/>
    </location>
</feature>
<feature type="transmembrane region" description="Helical" evidence="10">
    <location>
        <begin position="56"/>
        <end position="79"/>
    </location>
</feature>
<dbReference type="Proteomes" id="UP001258017">
    <property type="component" value="Unassembled WGS sequence"/>
</dbReference>
<evidence type="ECO:0000313" key="11">
    <source>
        <dbReference type="EMBL" id="KAK2587254.1"/>
    </source>
</evidence>
<name>A0AAD9VUH2_9HYME</name>
<reference evidence="11" key="1">
    <citation type="submission" date="2021-08" db="EMBL/GenBank/DDBJ databases">
        <authorList>
            <person name="Misof B."/>
            <person name="Oliver O."/>
            <person name="Podsiadlowski L."/>
            <person name="Donath A."/>
            <person name="Peters R."/>
            <person name="Mayer C."/>
            <person name="Rust J."/>
            <person name="Gunkel S."/>
            <person name="Lesny P."/>
            <person name="Martin S."/>
            <person name="Oeyen J.P."/>
            <person name="Petersen M."/>
            <person name="Panagiotis P."/>
            <person name="Wilbrandt J."/>
            <person name="Tanja T."/>
        </authorList>
    </citation>
    <scope>NUCLEOTIDE SEQUENCE</scope>
    <source>
        <strain evidence="11">GBR_01_08_01A</strain>
        <tissue evidence="11">Thorax + abdomen</tissue>
    </source>
</reference>
<reference evidence="11" key="2">
    <citation type="journal article" date="2023" name="Commun. Biol.">
        <title>Intrasexual cuticular hydrocarbon dimorphism in a wasp sheds light on hydrocarbon biosynthesis genes in Hymenoptera.</title>
        <authorList>
            <person name="Moris V.C."/>
            <person name="Podsiadlowski L."/>
            <person name="Martin S."/>
            <person name="Oeyen J.P."/>
            <person name="Donath A."/>
            <person name="Petersen M."/>
            <person name="Wilbrandt J."/>
            <person name="Misof B."/>
            <person name="Liedtke D."/>
            <person name="Thamm M."/>
            <person name="Scheiner R."/>
            <person name="Schmitt T."/>
            <person name="Niehuis O."/>
        </authorList>
    </citation>
    <scope>NUCLEOTIDE SEQUENCE</scope>
    <source>
        <strain evidence="11">GBR_01_08_01A</strain>
    </source>
</reference>
<feature type="transmembrane region" description="Helical" evidence="10">
    <location>
        <begin position="280"/>
        <end position="302"/>
    </location>
</feature>
<dbReference type="EMBL" id="JAIFRP010000007">
    <property type="protein sequence ID" value="KAK2587254.1"/>
    <property type="molecule type" value="Genomic_DNA"/>
</dbReference>
<evidence type="ECO:0000256" key="5">
    <source>
        <dbReference type="ARBA" id="ARBA00022725"/>
    </source>
</evidence>
<feature type="transmembrane region" description="Helical" evidence="10">
    <location>
        <begin position="91"/>
        <end position="116"/>
    </location>
</feature>
<keyword evidence="5 10" id="KW-0552">Olfaction</keyword>
<evidence type="ECO:0000256" key="10">
    <source>
        <dbReference type="RuleBase" id="RU351113"/>
    </source>
</evidence>
<proteinExistence type="inferred from homology"/>
<evidence type="ECO:0000256" key="7">
    <source>
        <dbReference type="ARBA" id="ARBA00023136"/>
    </source>
</evidence>
<accession>A0AAD9VUH2</accession>
<dbReference type="GO" id="GO:0005886">
    <property type="term" value="C:plasma membrane"/>
    <property type="evidence" value="ECO:0007669"/>
    <property type="project" value="UniProtKB-SubCell"/>
</dbReference>
<keyword evidence="4 10" id="KW-0812">Transmembrane</keyword>